<name>A0A1Z5HPI9_9FIRM</name>
<dbReference type="EMBL" id="BDGJ01000010">
    <property type="protein sequence ID" value="GAW91200.1"/>
    <property type="molecule type" value="Genomic_DNA"/>
</dbReference>
<gene>
    <name evidence="2" type="ORF">KKC1_03620</name>
</gene>
<dbReference type="Proteomes" id="UP000197032">
    <property type="component" value="Unassembled WGS sequence"/>
</dbReference>
<comment type="caution">
    <text evidence="2">The sequence shown here is derived from an EMBL/GenBank/DDBJ whole genome shotgun (WGS) entry which is preliminary data.</text>
</comment>
<dbReference type="Pfam" id="PF09189">
    <property type="entry name" value="MoaD_arch"/>
    <property type="match status" value="1"/>
</dbReference>
<feature type="domain" description="Molybdopterin cofactor biosynthesis MoaD-related C-terminal" evidence="1">
    <location>
        <begin position="11"/>
        <end position="87"/>
    </location>
</feature>
<dbReference type="InterPro" id="IPR036473">
    <property type="entry name" value="Mopterin_CF_MoaD-rel_C_sf"/>
</dbReference>
<evidence type="ECO:0000313" key="2">
    <source>
        <dbReference type="EMBL" id="GAW91200.1"/>
    </source>
</evidence>
<organism evidence="2 3">
    <name type="scientific">Calderihabitans maritimus</name>
    <dbReference type="NCBI Taxonomy" id="1246530"/>
    <lineage>
        <taxon>Bacteria</taxon>
        <taxon>Bacillati</taxon>
        <taxon>Bacillota</taxon>
        <taxon>Clostridia</taxon>
        <taxon>Neomoorellales</taxon>
        <taxon>Calderihabitantaceae</taxon>
        <taxon>Calderihabitans</taxon>
    </lineage>
</organism>
<dbReference type="Gene3D" id="3.30.1370.80">
    <property type="entry name" value="Molybdopterin cofactor biosynthesis MoaD-related, C-terminal domain"/>
    <property type="match status" value="1"/>
</dbReference>
<protein>
    <recommendedName>
        <fullName evidence="1">Molybdopterin cofactor biosynthesis MoaD-related C-terminal domain-containing protein</fullName>
    </recommendedName>
</protein>
<evidence type="ECO:0000259" key="1">
    <source>
        <dbReference type="Pfam" id="PF09189"/>
    </source>
</evidence>
<dbReference type="OrthoDB" id="1798819at2"/>
<evidence type="ECO:0000313" key="3">
    <source>
        <dbReference type="Proteomes" id="UP000197032"/>
    </source>
</evidence>
<accession>A0A1Z5HPI9</accession>
<reference evidence="3" key="1">
    <citation type="journal article" date="2017" name="Appl. Environ. Microbiol.">
        <title>Genomic analysis of Calderihabitans maritimus KKC1, a thermophilic hydrogenogenic carboxydotrophic bacterium isolated from marine sediment.</title>
        <authorList>
            <person name="Omae K."/>
            <person name="Yoneda Y."/>
            <person name="Fukuyama Y."/>
            <person name="Yoshida T."/>
            <person name="Sako Y."/>
        </authorList>
    </citation>
    <scope>NUCLEOTIDE SEQUENCE [LARGE SCALE GENOMIC DNA]</scope>
    <source>
        <strain evidence="3">KKC1</strain>
    </source>
</reference>
<dbReference type="AlphaFoldDB" id="A0A1Z5HPI9"/>
<dbReference type="InterPro" id="IPR015272">
    <property type="entry name" value="MoadD_C"/>
</dbReference>
<keyword evidence="3" id="KW-1185">Reference proteome</keyword>
<dbReference type="RefSeq" id="WP_088552777.1">
    <property type="nucleotide sequence ID" value="NZ_BDGJ01000010.1"/>
</dbReference>
<proteinExistence type="predicted"/>
<sequence length="87" mass="10112">MPKIVEIKIESGIPRKYLIEYFTSISDSYNEQGKFWGSDWEVEVGEEQYRKFGTIKIPATQLIFRADKDRCNEIVKAFRLKFLSAGG</sequence>